<evidence type="ECO:0000313" key="1">
    <source>
        <dbReference type="EMBL" id="KAI9898755.1"/>
    </source>
</evidence>
<reference evidence="1" key="1">
    <citation type="submission" date="2022-10" db="EMBL/GenBank/DDBJ databases">
        <title>Complete Genome of Trichothecium roseum strain YXFP-22015, a Plant Pathogen Isolated from Citrus.</title>
        <authorList>
            <person name="Wang Y."/>
            <person name="Zhu L."/>
        </authorList>
    </citation>
    <scope>NUCLEOTIDE SEQUENCE</scope>
    <source>
        <strain evidence="1">YXFP-22015</strain>
    </source>
</reference>
<dbReference type="Proteomes" id="UP001163324">
    <property type="component" value="Chromosome 6"/>
</dbReference>
<accession>A0ACC0UZ49</accession>
<proteinExistence type="predicted"/>
<sequence length="327" mass="35261">MAQLHEKTFKLNNGSEIPAIGLGTFLGGPGAADEAQAVDAIRHALDSGYRLLDTAHIYGTEALVGAAIRASAVPRSRITVVTKLWVTQHADPAAALEASLSALGLDYVDLFLMHWPCSQTPHGEPLLPGSSPTFSETWRLMEGLVGERCRGIGVSNFSQVTLGRLLDGGVGVVPAVNQVELHALNPNLELVPYCRSKGIHVMSWRTIAGLGQGDNPVLTHPLFTQMAASYNCSPASLSLSWAVRRGVSVIPRSTNKARIEQNLRLVDLSDEDVETINGAHRVPGVGRLRIADHIPDLRTEVAGGRRAIMHWTSVDLGWEDEEGNWLV</sequence>
<organism evidence="1 2">
    <name type="scientific">Trichothecium roseum</name>
    <dbReference type="NCBI Taxonomy" id="47278"/>
    <lineage>
        <taxon>Eukaryota</taxon>
        <taxon>Fungi</taxon>
        <taxon>Dikarya</taxon>
        <taxon>Ascomycota</taxon>
        <taxon>Pezizomycotina</taxon>
        <taxon>Sordariomycetes</taxon>
        <taxon>Hypocreomycetidae</taxon>
        <taxon>Hypocreales</taxon>
        <taxon>Hypocreales incertae sedis</taxon>
        <taxon>Trichothecium</taxon>
    </lineage>
</organism>
<keyword evidence="2" id="KW-1185">Reference proteome</keyword>
<gene>
    <name evidence="1" type="ORF">N3K66_007115</name>
</gene>
<name>A0ACC0UZ49_9HYPO</name>
<comment type="caution">
    <text evidence="1">The sequence shown here is derived from an EMBL/GenBank/DDBJ whole genome shotgun (WGS) entry which is preliminary data.</text>
</comment>
<protein>
    <submittedName>
        <fullName evidence="1">Uncharacterized protein</fullName>
    </submittedName>
</protein>
<evidence type="ECO:0000313" key="2">
    <source>
        <dbReference type="Proteomes" id="UP001163324"/>
    </source>
</evidence>
<dbReference type="EMBL" id="CM047945">
    <property type="protein sequence ID" value="KAI9898755.1"/>
    <property type="molecule type" value="Genomic_DNA"/>
</dbReference>